<feature type="domain" description="Spore protein YkvP/CgeB glycosyl transferase-like" evidence="1">
    <location>
        <begin position="264"/>
        <end position="383"/>
    </location>
</feature>
<proteinExistence type="predicted"/>
<name>A0A923LKU3_9FIRM</name>
<evidence type="ECO:0000313" key="3">
    <source>
        <dbReference type="Proteomes" id="UP000606720"/>
    </source>
</evidence>
<comment type="caution">
    <text evidence="2">The sequence shown here is derived from an EMBL/GenBank/DDBJ whole genome shotgun (WGS) entry which is preliminary data.</text>
</comment>
<sequence>MNILFLDWDCFGKTAAISAWEELGHHVFLFMHKDFDTRISEDYERSFDQFVCENPIDFCFSFNYFPVLSEAAKKHDLPYISFVYDSPHVMLYSYTIINPNNHVFLFDRMECIKLQSMGISTVQYLPLPADTTSIRSLLQQPYDTDKLSAEVSFVGSLYHESHNLFDRLSNVNSYTKGYLDAIMQAQLEISGYNFIEEVLPKDIVNEMQRVLQYDNRRYGVETLEYIFAHYVIDRKITQIERKKLLSAAAMHSRLRLYTLDSSAVITNATNMGPVSYTTEMPLIFHNSKINLNISLRSIRSGIPLRCMDILGAGGFLLTNYQADLFEHFTSDVDFVYYEDENDMLSKIDYYLTHDKKRKEIAANGYEKVLKSHTFTKRFAEILELSHIC</sequence>
<organism evidence="2 3">
    <name type="scientific">Roseburia zhanii</name>
    <dbReference type="NCBI Taxonomy" id="2763064"/>
    <lineage>
        <taxon>Bacteria</taxon>
        <taxon>Bacillati</taxon>
        <taxon>Bacillota</taxon>
        <taxon>Clostridia</taxon>
        <taxon>Lachnospirales</taxon>
        <taxon>Lachnospiraceae</taxon>
        <taxon>Roseburia</taxon>
    </lineage>
</organism>
<dbReference type="Pfam" id="PF13524">
    <property type="entry name" value="Glyco_trans_1_2"/>
    <property type="match status" value="1"/>
</dbReference>
<evidence type="ECO:0000313" key="2">
    <source>
        <dbReference type="EMBL" id="MBC5712637.1"/>
    </source>
</evidence>
<accession>A0A923LKU3</accession>
<dbReference type="RefSeq" id="WP_186865738.1">
    <property type="nucleotide sequence ID" value="NZ_JACOPH010000001.1"/>
</dbReference>
<dbReference type="InterPro" id="IPR055259">
    <property type="entry name" value="YkvP/CgeB_Glyco_trans-like"/>
</dbReference>
<dbReference type="Proteomes" id="UP000606720">
    <property type="component" value="Unassembled WGS sequence"/>
</dbReference>
<gene>
    <name evidence="2" type="ORF">H8S17_00175</name>
</gene>
<reference evidence="2" key="1">
    <citation type="submission" date="2020-08" db="EMBL/GenBank/DDBJ databases">
        <title>Genome public.</title>
        <authorList>
            <person name="Liu C."/>
            <person name="Sun Q."/>
        </authorList>
    </citation>
    <scope>NUCLEOTIDE SEQUENCE</scope>
    <source>
        <strain evidence="2">BX1005</strain>
    </source>
</reference>
<evidence type="ECO:0000259" key="1">
    <source>
        <dbReference type="Pfam" id="PF13524"/>
    </source>
</evidence>
<dbReference type="EMBL" id="JACOPH010000001">
    <property type="protein sequence ID" value="MBC5712637.1"/>
    <property type="molecule type" value="Genomic_DNA"/>
</dbReference>
<dbReference type="AlphaFoldDB" id="A0A923LKU3"/>
<protein>
    <submittedName>
        <fullName evidence="2">Glycosyltransferase</fullName>
    </submittedName>
</protein>
<keyword evidence="3" id="KW-1185">Reference proteome</keyword>